<name>A0A5B9QJK7_9BACT</name>
<evidence type="ECO:0000256" key="2">
    <source>
        <dbReference type="ARBA" id="ARBA00022741"/>
    </source>
</evidence>
<keyword evidence="2" id="KW-0547">Nucleotide-binding</keyword>
<feature type="domain" description="ABC transporter" evidence="4">
    <location>
        <begin position="2"/>
        <end position="212"/>
    </location>
</feature>
<dbReference type="InterPro" id="IPR050093">
    <property type="entry name" value="ABC_SmlMolc_Importer"/>
</dbReference>
<dbReference type="InterPro" id="IPR003439">
    <property type="entry name" value="ABC_transporter-like_ATP-bd"/>
</dbReference>
<dbReference type="InterPro" id="IPR003593">
    <property type="entry name" value="AAA+_ATPase"/>
</dbReference>
<accession>A0A5B9QJK7</accession>
<keyword evidence="6" id="KW-1185">Reference proteome</keyword>
<dbReference type="PROSITE" id="PS00211">
    <property type="entry name" value="ABC_TRANSPORTER_1"/>
    <property type="match status" value="1"/>
</dbReference>
<evidence type="ECO:0000313" key="5">
    <source>
        <dbReference type="EMBL" id="QEG39238.1"/>
    </source>
</evidence>
<dbReference type="SUPFAM" id="SSF52540">
    <property type="entry name" value="P-loop containing nucleoside triphosphate hydrolases"/>
    <property type="match status" value="1"/>
</dbReference>
<dbReference type="PANTHER" id="PTHR42781">
    <property type="entry name" value="SPERMIDINE/PUTRESCINE IMPORT ATP-BINDING PROTEIN POTA"/>
    <property type="match status" value="1"/>
</dbReference>
<reference evidence="5 6" key="1">
    <citation type="submission" date="2019-08" db="EMBL/GenBank/DDBJ databases">
        <title>Deep-cultivation of Planctomycetes and their phenomic and genomic characterization uncovers novel biology.</title>
        <authorList>
            <person name="Wiegand S."/>
            <person name="Jogler M."/>
            <person name="Boedeker C."/>
            <person name="Pinto D."/>
            <person name="Vollmers J."/>
            <person name="Rivas-Marin E."/>
            <person name="Kohn T."/>
            <person name="Peeters S.H."/>
            <person name="Heuer A."/>
            <person name="Rast P."/>
            <person name="Oberbeckmann S."/>
            <person name="Bunk B."/>
            <person name="Jeske O."/>
            <person name="Meyerdierks A."/>
            <person name="Storesund J.E."/>
            <person name="Kallscheuer N."/>
            <person name="Luecker S."/>
            <person name="Lage O.M."/>
            <person name="Pohl T."/>
            <person name="Merkel B.J."/>
            <person name="Hornburger P."/>
            <person name="Mueller R.-W."/>
            <person name="Bruemmer F."/>
            <person name="Labrenz M."/>
            <person name="Spormann A.M."/>
            <person name="Op den Camp H."/>
            <person name="Overmann J."/>
            <person name="Amann R."/>
            <person name="Jetten M.S.M."/>
            <person name="Mascher T."/>
            <person name="Medema M.H."/>
            <person name="Devos D.P."/>
            <person name="Kaster A.-K."/>
            <person name="Ovreas L."/>
            <person name="Rohde M."/>
            <person name="Galperin M.Y."/>
            <person name="Jogler C."/>
        </authorList>
    </citation>
    <scope>NUCLEOTIDE SEQUENCE [LARGE SCALE GENOMIC DNA]</scope>
    <source>
        <strain evidence="5 6">UC8</strain>
    </source>
</reference>
<dbReference type="PROSITE" id="PS50893">
    <property type="entry name" value="ABC_TRANSPORTER_2"/>
    <property type="match status" value="1"/>
</dbReference>
<dbReference type="PANTHER" id="PTHR42781:SF4">
    <property type="entry name" value="SPERMIDINE_PUTRESCINE IMPORT ATP-BINDING PROTEIN POTA"/>
    <property type="match status" value="1"/>
</dbReference>
<keyword evidence="3 5" id="KW-0067">ATP-binding</keyword>
<evidence type="ECO:0000259" key="4">
    <source>
        <dbReference type="PROSITE" id="PS50893"/>
    </source>
</evidence>
<evidence type="ECO:0000313" key="6">
    <source>
        <dbReference type="Proteomes" id="UP000325286"/>
    </source>
</evidence>
<dbReference type="RefSeq" id="WP_068138491.1">
    <property type="nucleotide sequence ID" value="NZ_CP042914.1"/>
</dbReference>
<keyword evidence="1" id="KW-0813">Transport</keyword>
<dbReference type="SMART" id="SM00382">
    <property type="entry name" value="AAA"/>
    <property type="match status" value="1"/>
</dbReference>
<proteinExistence type="predicted"/>
<dbReference type="Gene3D" id="3.40.50.300">
    <property type="entry name" value="P-loop containing nucleotide triphosphate hydrolases"/>
    <property type="match status" value="1"/>
</dbReference>
<sequence length="212" mass="23231">MIELRDVTTGAGGFRISQLSFVVPQGEYAVLMGRTGRGKTTILEAICGLRKIHHGNVLIDGIDMTDWMPGDRQIGYVPQDLALFPNLTVAQHLTFALELRGRSKNEMNERCEELGDMLGITSLLDRKVDGLSGGESQRVALGRALSFHPAVLLLDEPLSALDESTRVEMQELLRRVKTTTGVTTLHVTHSSEEAAALADRRFFLDDGVLTTA</sequence>
<evidence type="ECO:0000256" key="1">
    <source>
        <dbReference type="ARBA" id="ARBA00022448"/>
    </source>
</evidence>
<dbReference type="AlphaFoldDB" id="A0A5B9QJK7"/>
<organism evidence="5 6">
    <name type="scientific">Roseimaritima ulvae</name>
    <dbReference type="NCBI Taxonomy" id="980254"/>
    <lineage>
        <taxon>Bacteria</taxon>
        <taxon>Pseudomonadati</taxon>
        <taxon>Planctomycetota</taxon>
        <taxon>Planctomycetia</taxon>
        <taxon>Pirellulales</taxon>
        <taxon>Pirellulaceae</taxon>
        <taxon>Roseimaritima</taxon>
    </lineage>
</organism>
<dbReference type="Pfam" id="PF00005">
    <property type="entry name" value="ABC_tran"/>
    <property type="match status" value="1"/>
</dbReference>
<dbReference type="InterPro" id="IPR017871">
    <property type="entry name" value="ABC_transporter-like_CS"/>
</dbReference>
<protein>
    <submittedName>
        <fullName evidence="5">Maltose/maltodextrin import ATP-binding protein MalK</fullName>
    </submittedName>
</protein>
<dbReference type="OrthoDB" id="9802264at2"/>
<dbReference type="GO" id="GO:0005524">
    <property type="term" value="F:ATP binding"/>
    <property type="evidence" value="ECO:0007669"/>
    <property type="project" value="UniProtKB-KW"/>
</dbReference>
<dbReference type="KEGG" id="rul:UC8_11990"/>
<dbReference type="GO" id="GO:0016887">
    <property type="term" value="F:ATP hydrolysis activity"/>
    <property type="evidence" value="ECO:0007669"/>
    <property type="project" value="InterPro"/>
</dbReference>
<dbReference type="InterPro" id="IPR027417">
    <property type="entry name" value="P-loop_NTPase"/>
</dbReference>
<dbReference type="EMBL" id="CP042914">
    <property type="protein sequence ID" value="QEG39238.1"/>
    <property type="molecule type" value="Genomic_DNA"/>
</dbReference>
<evidence type="ECO:0000256" key="3">
    <source>
        <dbReference type="ARBA" id="ARBA00022840"/>
    </source>
</evidence>
<gene>
    <name evidence="5" type="primary">malK</name>
    <name evidence="5" type="ORF">UC8_11990</name>
</gene>
<dbReference type="Proteomes" id="UP000325286">
    <property type="component" value="Chromosome"/>
</dbReference>